<protein>
    <submittedName>
        <fullName evidence="1">Uncharacterized protein</fullName>
    </submittedName>
</protein>
<dbReference type="EMBL" id="BRPK01000003">
    <property type="protein sequence ID" value="GLB35828.1"/>
    <property type="molecule type" value="Genomic_DNA"/>
</dbReference>
<organism evidence="1 2">
    <name type="scientific">Lyophyllum shimeji</name>
    <name type="common">Hon-shimeji</name>
    <name type="synonym">Tricholoma shimeji</name>
    <dbReference type="NCBI Taxonomy" id="47721"/>
    <lineage>
        <taxon>Eukaryota</taxon>
        <taxon>Fungi</taxon>
        <taxon>Dikarya</taxon>
        <taxon>Basidiomycota</taxon>
        <taxon>Agaricomycotina</taxon>
        <taxon>Agaricomycetes</taxon>
        <taxon>Agaricomycetidae</taxon>
        <taxon>Agaricales</taxon>
        <taxon>Tricholomatineae</taxon>
        <taxon>Lyophyllaceae</taxon>
        <taxon>Lyophyllum</taxon>
    </lineage>
</organism>
<accession>A0A9P3UJM6</accession>
<comment type="caution">
    <text evidence="1">The sequence shown here is derived from an EMBL/GenBank/DDBJ whole genome shotgun (WGS) entry which is preliminary data.</text>
</comment>
<gene>
    <name evidence="1" type="ORF">LshimejAT787_0301160</name>
</gene>
<dbReference type="Proteomes" id="UP001063166">
    <property type="component" value="Unassembled WGS sequence"/>
</dbReference>
<proteinExistence type="predicted"/>
<reference evidence="1" key="1">
    <citation type="submission" date="2022-07" db="EMBL/GenBank/DDBJ databases">
        <title>The genome of Lyophyllum shimeji provides insight into the initial evolution of ectomycorrhizal fungal genome.</title>
        <authorList>
            <person name="Kobayashi Y."/>
            <person name="Shibata T."/>
            <person name="Hirakawa H."/>
            <person name="Shigenobu S."/>
            <person name="Nishiyama T."/>
            <person name="Yamada A."/>
            <person name="Hasebe M."/>
            <person name="Kawaguchi M."/>
        </authorList>
    </citation>
    <scope>NUCLEOTIDE SEQUENCE</scope>
    <source>
        <strain evidence="1">AT787</strain>
    </source>
</reference>
<sequence length="69" mass="8146">MRYSSFLAIQQLICDIHSTSPRRLYFFDALHDLATTVAKTLDIFLVLNWDACLSQSLRYHMGLYYFTCF</sequence>
<name>A0A9P3UJM6_LYOSH</name>
<evidence type="ECO:0000313" key="2">
    <source>
        <dbReference type="Proteomes" id="UP001063166"/>
    </source>
</evidence>
<dbReference type="AlphaFoldDB" id="A0A9P3UJM6"/>
<keyword evidence="2" id="KW-1185">Reference proteome</keyword>
<evidence type="ECO:0000313" key="1">
    <source>
        <dbReference type="EMBL" id="GLB35828.1"/>
    </source>
</evidence>